<dbReference type="EMBL" id="GL376560">
    <property type="status" value="NOT_ANNOTATED_CDS"/>
    <property type="molecule type" value="Genomic_DNA"/>
</dbReference>
<keyword evidence="8" id="KW-0443">Lipid metabolism</keyword>
<feature type="transmembrane region" description="Helical" evidence="12">
    <location>
        <begin position="298"/>
        <end position="323"/>
    </location>
</feature>
<keyword evidence="3" id="KW-0444">Lipid biosynthesis</keyword>
<feature type="region of interest" description="Disordered" evidence="11">
    <location>
        <begin position="1"/>
        <end position="46"/>
    </location>
</feature>
<feature type="transmembrane region" description="Helical" evidence="12">
    <location>
        <begin position="376"/>
        <end position="402"/>
    </location>
</feature>
<feature type="transmembrane region" description="Helical" evidence="12">
    <location>
        <begin position="253"/>
        <end position="270"/>
    </location>
</feature>
<evidence type="ECO:0000256" key="1">
    <source>
        <dbReference type="ARBA" id="ARBA00004477"/>
    </source>
</evidence>
<comment type="similarity">
    <text evidence="2">Belongs to the diacylglycerol acyltransferase family.</text>
</comment>
<evidence type="ECO:0000256" key="12">
    <source>
        <dbReference type="SAM" id="Phobius"/>
    </source>
</evidence>
<dbReference type="AlphaFoldDB" id="K3WQH9"/>
<dbReference type="GO" id="GO:0006629">
    <property type="term" value="P:lipid metabolic process"/>
    <property type="evidence" value="ECO:0007669"/>
    <property type="project" value="UniProtKB-KW"/>
</dbReference>
<comment type="subcellular location">
    <subcellularLocation>
        <location evidence="1">Endoplasmic reticulum membrane</location>
        <topology evidence="1">Multi-pass membrane protein</topology>
    </subcellularLocation>
</comment>
<evidence type="ECO:0000256" key="11">
    <source>
        <dbReference type="SAM" id="MobiDB-lite"/>
    </source>
</evidence>
<reference evidence="13" key="3">
    <citation type="submission" date="2015-02" db="UniProtKB">
        <authorList>
            <consortium name="EnsemblProtists"/>
        </authorList>
    </citation>
    <scope>IDENTIFICATION</scope>
    <source>
        <strain evidence="13">DAOM BR144</strain>
    </source>
</reference>
<evidence type="ECO:0000256" key="2">
    <source>
        <dbReference type="ARBA" id="ARBA00005420"/>
    </source>
</evidence>
<feature type="transmembrane region" description="Helical" evidence="12">
    <location>
        <begin position="435"/>
        <end position="459"/>
    </location>
</feature>
<organism evidence="13 14">
    <name type="scientific">Globisporangium ultimum (strain ATCC 200006 / CBS 805.95 / DAOM BR144)</name>
    <name type="common">Pythium ultimum</name>
    <dbReference type="NCBI Taxonomy" id="431595"/>
    <lineage>
        <taxon>Eukaryota</taxon>
        <taxon>Sar</taxon>
        <taxon>Stramenopiles</taxon>
        <taxon>Oomycota</taxon>
        <taxon>Peronosporomycetes</taxon>
        <taxon>Pythiales</taxon>
        <taxon>Pythiaceae</taxon>
        <taxon>Globisporangium</taxon>
    </lineage>
</organism>
<evidence type="ECO:0000313" key="13">
    <source>
        <dbReference type="EnsemblProtists" id="PYU1_T007221"/>
    </source>
</evidence>
<keyword evidence="4" id="KW-0808">Transferase</keyword>
<dbReference type="Proteomes" id="UP000019132">
    <property type="component" value="Unassembled WGS sequence"/>
</dbReference>
<sequence>MAMPLLKQRRPPGAGDLQINTARKERRPRDKDDAIDAAMDNDETPAPLEHMSPRSIFLLVMAFLVFAAFVLFVLSEMTHHHKLQLLHTVLITPEMQNDVHTACLWVLMLAIPITSVAAWFPVSITQVPGTHDFRIKSPLTPSSPSRTGVGLTFMQRLAHRFHTNHYFRAYQTLAWVLYGVFLTMVLACSPLLQTLLPSAVAAIPYCTFGYRSNAAVVAFISQVLLISSILALERRRDRNRQGRKDRFVLILNNFNNMLLLVGAVLLAIGSEYTRHHTKHYEPAATDENDADHKQRLGYLYSFSSGLGSLALFVTALFNTYGLGGFLSTKRGWRFYQPFVGGAKFVLFQIISWTCFSAGVLVQGLYLLSIVLVEMELFVGAMAVAGALFGISQVVMMISLFVFRRASSPKRSTSTTTPLTAPQTFIDRLQAFADECLGAVVIGMLVNLQWIPSASFFVFYAVTTNLDTYGVVWYGFATVLAEIFFVLTRSVSIHFYSKDSNYGAKKDVSPYRFKYLFPPLLSLLLPGFATYYHYVHDLDAFLPVASLSAFLYVYAFTYRGDPQHTGIRMKENWVTMRSRLIECVKTYFQGKIIREVPLNPSEHYVMAFHPHGIMPTTAMWLLFTERWRELFPGVHPHLLTASVLHQIPLSRDVMQTLGSLEVTRQAFTNALREKKSVMLVPGGQAEMLEQRSQQKQVRVYTKHKGFIRVAIEHGTPLVPVLSFKEGELMDNVNAPLIQKWFVKNLAFPFPYFPYGRWLLPIPRKVETTVVVGAPIRVPRIENPDAKDVDAVHAAYFAALQDMFDRHKHEAGCSDYKLVLI</sequence>
<keyword evidence="5 12" id="KW-0812">Transmembrane</keyword>
<keyword evidence="14" id="KW-1185">Reference proteome</keyword>
<evidence type="ECO:0000256" key="3">
    <source>
        <dbReference type="ARBA" id="ARBA00022516"/>
    </source>
</evidence>
<dbReference type="EnsemblProtists" id="PYU1_T007221">
    <property type="protein sequence ID" value="PYU1_T007221"/>
    <property type="gene ID" value="PYU1_G007206"/>
</dbReference>
<dbReference type="VEuPathDB" id="FungiDB:PYU1_G007206"/>
<dbReference type="GO" id="GO:0008374">
    <property type="term" value="F:O-acyltransferase activity"/>
    <property type="evidence" value="ECO:0007669"/>
    <property type="project" value="InterPro"/>
</dbReference>
<evidence type="ECO:0000256" key="7">
    <source>
        <dbReference type="ARBA" id="ARBA00022989"/>
    </source>
</evidence>
<dbReference type="HOGENOM" id="CLU_020658_0_0_1"/>
<reference evidence="14" key="1">
    <citation type="journal article" date="2010" name="Genome Biol.">
        <title>Genome sequence of the necrotrophic plant pathogen Pythium ultimum reveals original pathogenicity mechanisms and effector repertoire.</title>
        <authorList>
            <person name="Levesque C.A."/>
            <person name="Brouwer H."/>
            <person name="Cano L."/>
            <person name="Hamilton J.P."/>
            <person name="Holt C."/>
            <person name="Huitema E."/>
            <person name="Raffaele S."/>
            <person name="Robideau G.P."/>
            <person name="Thines M."/>
            <person name="Win J."/>
            <person name="Zerillo M.M."/>
            <person name="Beakes G.W."/>
            <person name="Boore J.L."/>
            <person name="Busam D."/>
            <person name="Dumas B."/>
            <person name="Ferriera S."/>
            <person name="Fuerstenberg S.I."/>
            <person name="Gachon C.M."/>
            <person name="Gaulin E."/>
            <person name="Govers F."/>
            <person name="Grenville-Briggs L."/>
            <person name="Horner N."/>
            <person name="Hostetler J."/>
            <person name="Jiang R.H."/>
            <person name="Johnson J."/>
            <person name="Krajaejun T."/>
            <person name="Lin H."/>
            <person name="Meijer H.J."/>
            <person name="Moore B."/>
            <person name="Morris P."/>
            <person name="Phuntmart V."/>
            <person name="Puiu D."/>
            <person name="Shetty J."/>
            <person name="Stajich J.E."/>
            <person name="Tripathy S."/>
            <person name="Wawra S."/>
            <person name="van West P."/>
            <person name="Whitty B.R."/>
            <person name="Coutinho P.M."/>
            <person name="Henrissat B."/>
            <person name="Martin F."/>
            <person name="Thomas P.D."/>
            <person name="Tyler B.M."/>
            <person name="De Vries R.P."/>
            <person name="Kamoun S."/>
            <person name="Yandell M."/>
            <person name="Tisserat N."/>
            <person name="Buell C.R."/>
        </authorList>
    </citation>
    <scope>NUCLEOTIDE SEQUENCE</scope>
    <source>
        <strain evidence="14">DAOM:BR144</strain>
    </source>
</reference>
<dbReference type="InterPro" id="IPR007130">
    <property type="entry name" value="DAGAT"/>
</dbReference>
<dbReference type="OMA" id="YFPYGRA"/>
<dbReference type="STRING" id="431595.K3WQH9"/>
<feature type="transmembrane region" description="Helical" evidence="12">
    <location>
        <begin position="471"/>
        <end position="494"/>
    </location>
</feature>
<feature type="transmembrane region" description="Helical" evidence="12">
    <location>
        <begin position="212"/>
        <end position="232"/>
    </location>
</feature>
<dbReference type="InParanoid" id="K3WQH9"/>
<evidence type="ECO:0000313" key="14">
    <source>
        <dbReference type="Proteomes" id="UP000019132"/>
    </source>
</evidence>
<feature type="transmembrane region" description="Helical" evidence="12">
    <location>
        <begin position="344"/>
        <end position="370"/>
    </location>
</feature>
<protein>
    <recommendedName>
        <fullName evidence="15">Acyltransferase</fullName>
    </recommendedName>
</protein>
<reference evidence="14" key="2">
    <citation type="submission" date="2010-04" db="EMBL/GenBank/DDBJ databases">
        <authorList>
            <person name="Buell R."/>
            <person name="Hamilton J."/>
            <person name="Hostetler J."/>
        </authorList>
    </citation>
    <scope>NUCLEOTIDE SEQUENCE [LARGE SCALE GENOMIC DNA]</scope>
    <source>
        <strain evidence="14">DAOM:BR144</strain>
    </source>
</reference>
<feature type="transmembrane region" description="Helical" evidence="12">
    <location>
        <begin position="56"/>
        <end position="75"/>
    </location>
</feature>
<keyword evidence="10" id="KW-0012">Acyltransferase</keyword>
<dbReference type="CDD" id="cd07987">
    <property type="entry name" value="LPLAT_MGAT-like"/>
    <property type="match status" value="1"/>
</dbReference>
<accession>K3WQH9</accession>
<feature type="transmembrane region" description="Helical" evidence="12">
    <location>
        <begin position="99"/>
        <end position="120"/>
    </location>
</feature>
<feature type="transmembrane region" description="Helical" evidence="12">
    <location>
        <begin position="539"/>
        <end position="559"/>
    </location>
</feature>
<dbReference type="PANTHER" id="PTHR12317">
    <property type="entry name" value="DIACYLGLYCEROL O-ACYLTRANSFERASE"/>
    <property type="match status" value="1"/>
</dbReference>
<evidence type="ECO:0000256" key="6">
    <source>
        <dbReference type="ARBA" id="ARBA00022824"/>
    </source>
</evidence>
<dbReference type="eggNOG" id="KOG0831">
    <property type="taxonomic scope" value="Eukaryota"/>
</dbReference>
<evidence type="ECO:0008006" key="15">
    <source>
        <dbReference type="Google" id="ProtNLM"/>
    </source>
</evidence>
<evidence type="ECO:0000256" key="9">
    <source>
        <dbReference type="ARBA" id="ARBA00023136"/>
    </source>
</evidence>
<dbReference type="PANTHER" id="PTHR12317:SF34">
    <property type="entry name" value="ACYLTRANSFERASE"/>
    <property type="match status" value="1"/>
</dbReference>
<evidence type="ECO:0000256" key="10">
    <source>
        <dbReference type="ARBA" id="ARBA00023315"/>
    </source>
</evidence>
<name>K3WQH9_GLOUD</name>
<feature type="transmembrane region" description="Helical" evidence="12">
    <location>
        <begin position="514"/>
        <end position="533"/>
    </location>
</feature>
<feature type="transmembrane region" description="Helical" evidence="12">
    <location>
        <begin position="173"/>
        <end position="192"/>
    </location>
</feature>
<keyword evidence="9 12" id="KW-0472">Membrane</keyword>
<dbReference type="Pfam" id="PF03982">
    <property type="entry name" value="DAGAT"/>
    <property type="match status" value="1"/>
</dbReference>
<evidence type="ECO:0000256" key="4">
    <source>
        <dbReference type="ARBA" id="ARBA00022679"/>
    </source>
</evidence>
<dbReference type="GO" id="GO:0005789">
    <property type="term" value="C:endoplasmic reticulum membrane"/>
    <property type="evidence" value="ECO:0007669"/>
    <property type="project" value="UniProtKB-SubCell"/>
</dbReference>
<keyword evidence="6" id="KW-0256">Endoplasmic reticulum</keyword>
<proteinExistence type="inferred from homology"/>
<evidence type="ECO:0000256" key="5">
    <source>
        <dbReference type="ARBA" id="ARBA00022692"/>
    </source>
</evidence>
<keyword evidence="7 12" id="KW-1133">Transmembrane helix</keyword>
<evidence type="ECO:0000256" key="8">
    <source>
        <dbReference type="ARBA" id="ARBA00023098"/>
    </source>
</evidence>